<evidence type="ECO:0000313" key="2">
    <source>
        <dbReference type="Proteomes" id="UP001162501"/>
    </source>
</evidence>
<organism evidence="1 2">
    <name type="scientific">Rangifer tarandus platyrhynchus</name>
    <name type="common">Svalbard reindeer</name>
    <dbReference type="NCBI Taxonomy" id="3082113"/>
    <lineage>
        <taxon>Eukaryota</taxon>
        <taxon>Metazoa</taxon>
        <taxon>Chordata</taxon>
        <taxon>Craniata</taxon>
        <taxon>Vertebrata</taxon>
        <taxon>Euteleostomi</taxon>
        <taxon>Mammalia</taxon>
        <taxon>Eutheria</taxon>
        <taxon>Laurasiatheria</taxon>
        <taxon>Artiodactyla</taxon>
        <taxon>Ruminantia</taxon>
        <taxon>Pecora</taxon>
        <taxon>Cervidae</taxon>
        <taxon>Odocoileinae</taxon>
        <taxon>Rangifer</taxon>
    </lineage>
</organism>
<dbReference type="EMBL" id="OX596102">
    <property type="protein sequence ID" value="CAM9812902.1"/>
    <property type="molecule type" value="Genomic_DNA"/>
</dbReference>
<reference evidence="1" key="2">
    <citation type="submission" date="2025-03" db="EMBL/GenBank/DDBJ databases">
        <authorList>
            <consortium name="ELIXIR-Norway"/>
            <consortium name="Elixir Norway"/>
        </authorList>
    </citation>
    <scope>NUCLEOTIDE SEQUENCE</scope>
</reference>
<gene>
    <name evidence="1" type="ORF">MRATA1EN22A_LOCUS7813</name>
</gene>
<proteinExistence type="predicted"/>
<name>A0AC59YLS3_RANTA</name>
<accession>A0AC59YLS3</accession>
<dbReference type="Proteomes" id="UP001162501">
    <property type="component" value="Chromosome 18"/>
</dbReference>
<protein>
    <submittedName>
        <fullName evidence="1">Uncharacterized protein</fullName>
    </submittedName>
</protein>
<reference evidence="1" key="1">
    <citation type="submission" date="2023-05" db="EMBL/GenBank/DDBJ databases">
        <authorList>
            <consortium name="ELIXIR-Norway"/>
        </authorList>
    </citation>
    <scope>NUCLEOTIDE SEQUENCE</scope>
</reference>
<sequence length="327" mass="37353">MFILVKQKNDGDNFFPNQSYECHIQKLTVLVVEKRICPLDEDSGDATKHASKREPEFPSFSFRPSSCSCSWLPRALRACRRFPEIRSKADNLSFLSFFRVCHSILPPDSSCLTARSLGTGMFLALYVQDHLTTYDKDHIQAITDALINACHNKYAVSKTTTLNDDEIISTVSDLSGADGKIGMKSPRFEDRKLLPYTEAFINEIFRHTSFLPFTIPHCTTTDTTLNDSFIPRKICTFINMYQVNHDESMTSGAEKTNFSPRKRVTSIDKEIQFFMKSGSRPLHQMKTADYENIDPRLVEARKLMMFETSPWCQQIQELSVSFSHPAP</sequence>
<evidence type="ECO:0000313" key="1">
    <source>
        <dbReference type="EMBL" id="CAM9812902.1"/>
    </source>
</evidence>